<reference evidence="2" key="1">
    <citation type="journal article" date="2021" name="Proc. Natl. Acad. Sci. U.S.A.">
        <title>A Catalog of Tens of Thousands of Viruses from Human Metagenomes Reveals Hidden Associations with Chronic Diseases.</title>
        <authorList>
            <person name="Tisza M.J."/>
            <person name="Buck C.B."/>
        </authorList>
    </citation>
    <scope>NUCLEOTIDE SEQUENCE</scope>
    <source>
        <strain evidence="2">CtYGJ17</strain>
    </source>
</reference>
<accession>A0A8S5TI02</accession>
<evidence type="ECO:0000256" key="1">
    <source>
        <dbReference type="SAM" id="MobiDB-lite"/>
    </source>
</evidence>
<sequence length="59" mass="7234">MLRNCENPLGYFRFQRKPSKTQRNPERPRLRIRLRIRLDDFVIITRGRARYIADDDESN</sequence>
<feature type="region of interest" description="Disordered" evidence="1">
    <location>
        <begin position="1"/>
        <end position="26"/>
    </location>
</feature>
<name>A0A8S5TI02_9CAUD</name>
<protein>
    <submittedName>
        <fullName evidence="2">Uncharacterized protein</fullName>
    </submittedName>
</protein>
<evidence type="ECO:0000313" key="2">
    <source>
        <dbReference type="EMBL" id="DAF62865.1"/>
    </source>
</evidence>
<proteinExistence type="predicted"/>
<dbReference type="EMBL" id="BK032829">
    <property type="protein sequence ID" value="DAF62865.1"/>
    <property type="molecule type" value="Genomic_DNA"/>
</dbReference>
<organism evidence="2">
    <name type="scientific">Myoviridae sp. ctYGJ17</name>
    <dbReference type="NCBI Taxonomy" id="2827692"/>
    <lineage>
        <taxon>Viruses</taxon>
        <taxon>Duplodnaviria</taxon>
        <taxon>Heunggongvirae</taxon>
        <taxon>Uroviricota</taxon>
        <taxon>Caudoviricetes</taxon>
    </lineage>
</organism>